<evidence type="ECO:0000313" key="2">
    <source>
        <dbReference type="EMBL" id="CCO25125.1"/>
    </source>
</evidence>
<organism evidence="2 3">
    <name type="scientific">Maridesulfovibrio hydrothermalis AM13 = DSM 14728</name>
    <dbReference type="NCBI Taxonomy" id="1121451"/>
    <lineage>
        <taxon>Bacteria</taxon>
        <taxon>Pseudomonadati</taxon>
        <taxon>Thermodesulfobacteriota</taxon>
        <taxon>Desulfovibrionia</taxon>
        <taxon>Desulfovibrionales</taxon>
        <taxon>Desulfovibrionaceae</taxon>
        <taxon>Maridesulfovibrio</taxon>
    </lineage>
</organism>
<feature type="chain" id="PRO_5003947870" description="Flagellar assembly protein T, N-terminal domain" evidence="1">
    <location>
        <begin position="27"/>
        <end position="368"/>
    </location>
</feature>
<evidence type="ECO:0000313" key="3">
    <source>
        <dbReference type="Proteomes" id="UP000010808"/>
    </source>
</evidence>
<keyword evidence="3" id="KW-1185">Reference proteome</keyword>
<evidence type="ECO:0008006" key="4">
    <source>
        <dbReference type="Google" id="ProtNLM"/>
    </source>
</evidence>
<accession>L0RFY8</accession>
<dbReference type="OrthoDB" id="5445422at2"/>
<keyword evidence="1" id="KW-0732">Signal</keyword>
<sequence>MSFLKLYLRGVAISIAILLTASTAFAVQATGEGIDRHQALNSALRSAVEIEIGTAVASDSIVESGVLVRDEIASHSKGYVTTYKVLSEGILPDGYIITIDAEVDHNLLFSDYTTVSLLQKMSNLPRLLIFGSGGGFNSVPPESMKSLVHDVAKVFGDKFQFEVIDWPMSRASFHNIEGSMTLDKAIKNNKQLQADYVVTVELELPPSANPVMHLKCVRISDRLKVGETRRPVERYVSLSGKPAQIYSRAVDAAKPEVYWGAVRIARDMLEYMESELDRGKGFRYSMSFLGFPEIDLVGTSLENIPGYVRKEVKRKSGRNMELVYWSTLRPEALLKRVDTSLKNLGVGKFKSRMDGRNIKFRWENPDGF</sequence>
<feature type="signal peptide" evidence="1">
    <location>
        <begin position="1"/>
        <end position="26"/>
    </location>
</feature>
<dbReference type="AlphaFoldDB" id="L0RFY8"/>
<dbReference type="PATRIC" id="fig|1121451.3.peg.3068"/>
<dbReference type="EMBL" id="FO203522">
    <property type="protein sequence ID" value="CCO25125.1"/>
    <property type="molecule type" value="Genomic_DNA"/>
</dbReference>
<evidence type="ECO:0000256" key="1">
    <source>
        <dbReference type="SAM" id="SignalP"/>
    </source>
</evidence>
<dbReference type="InterPro" id="IPR038180">
    <property type="entry name" value="FlgT_N_sf"/>
</dbReference>
<dbReference type="HOGENOM" id="CLU_751693_0_0_7"/>
<name>L0RFY8_9BACT</name>
<dbReference type="Proteomes" id="UP000010808">
    <property type="component" value="Chromosome"/>
</dbReference>
<dbReference type="KEGG" id="dhy:DESAM_22858"/>
<dbReference type="RefSeq" id="WP_015337723.1">
    <property type="nucleotide sequence ID" value="NC_020055.1"/>
</dbReference>
<proteinExistence type="predicted"/>
<dbReference type="Gene3D" id="3.30.1660.40">
    <property type="entry name" value="FlgT, N-terminal domain"/>
    <property type="match status" value="1"/>
</dbReference>
<dbReference type="STRING" id="1121451.DESAM_22858"/>
<reference evidence="2 3" key="1">
    <citation type="submission" date="2012-10" db="EMBL/GenBank/DDBJ databases">
        <authorList>
            <person name="Genoscope - CEA"/>
        </authorList>
    </citation>
    <scope>NUCLEOTIDE SEQUENCE [LARGE SCALE GENOMIC DNA]</scope>
    <source>
        <strain evidence="3">AM13 / DSM 14728</strain>
    </source>
</reference>
<protein>
    <recommendedName>
        <fullName evidence="4">Flagellar assembly protein T, N-terminal domain</fullName>
    </recommendedName>
</protein>
<gene>
    <name evidence="2" type="ORF">DESAM_22858</name>
</gene>
<dbReference type="eggNOG" id="ENOG5033E2I">
    <property type="taxonomic scope" value="Bacteria"/>
</dbReference>